<evidence type="ECO:0000256" key="4">
    <source>
        <dbReference type="ARBA" id="ARBA00023267"/>
    </source>
</evidence>
<dbReference type="GO" id="GO:0005737">
    <property type="term" value="C:cytoplasm"/>
    <property type="evidence" value="ECO:0007669"/>
    <property type="project" value="TreeGrafter"/>
</dbReference>
<keyword evidence="3" id="KW-0067">ATP-binding</keyword>
<sequence>MVCCVALADAVEAATGSLGLVKLKWPNDLLVNGAKISGILLESEYMADGRLVVVAGIGVNCGHHPGDALYATIDLASLGYRVTPDDMFSRLAAAMASRLEEWQAGKGFDAIRAAWLRRCVGIGAPVTVRLPDREIEGIFSALDEDGRLLLETNSGTMTISAGDVFFSRTAERNKENT</sequence>
<dbReference type="PROSITE" id="PS51733">
    <property type="entry name" value="BPL_LPL_CATALYTIC"/>
    <property type="match status" value="1"/>
</dbReference>
<keyword evidence="4" id="KW-0092">Biotin</keyword>
<evidence type="ECO:0000313" key="8">
    <source>
        <dbReference type="EMBL" id="PTW61126.1"/>
    </source>
</evidence>
<evidence type="ECO:0000256" key="3">
    <source>
        <dbReference type="ARBA" id="ARBA00022840"/>
    </source>
</evidence>
<keyword evidence="9" id="KW-1185">Reference proteome</keyword>
<dbReference type="Pfam" id="PF03099">
    <property type="entry name" value="BPL_LplA_LipB"/>
    <property type="match status" value="1"/>
</dbReference>
<proteinExistence type="predicted"/>
<evidence type="ECO:0000256" key="1">
    <source>
        <dbReference type="ARBA" id="ARBA00022598"/>
    </source>
</evidence>
<dbReference type="InterPro" id="IPR008988">
    <property type="entry name" value="Transcriptional_repressor_C"/>
</dbReference>
<name>A0A2T5VBK2_9HYPH</name>
<dbReference type="EC" id="6.3.4.15" evidence="5"/>
<comment type="catalytic activity">
    <reaction evidence="6">
        <text>biotin + L-lysyl-[protein] + ATP = N(6)-biotinyl-L-lysyl-[protein] + AMP + diphosphate + H(+)</text>
        <dbReference type="Rhea" id="RHEA:11756"/>
        <dbReference type="Rhea" id="RHEA-COMP:9752"/>
        <dbReference type="Rhea" id="RHEA-COMP:10505"/>
        <dbReference type="ChEBI" id="CHEBI:15378"/>
        <dbReference type="ChEBI" id="CHEBI:29969"/>
        <dbReference type="ChEBI" id="CHEBI:30616"/>
        <dbReference type="ChEBI" id="CHEBI:33019"/>
        <dbReference type="ChEBI" id="CHEBI:57586"/>
        <dbReference type="ChEBI" id="CHEBI:83144"/>
        <dbReference type="ChEBI" id="CHEBI:456215"/>
        <dbReference type="EC" id="6.3.4.15"/>
    </reaction>
</comment>
<evidence type="ECO:0000313" key="9">
    <source>
        <dbReference type="Proteomes" id="UP000244081"/>
    </source>
</evidence>
<keyword evidence="2" id="KW-0547">Nucleotide-binding</keyword>
<dbReference type="AlphaFoldDB" id="A0A2T5VBK2"/>
<keyword evidence="1 8" id="KW-0436">Ligase</keyword>
<dbReference type="Proteomes" id="UP000244081">
    <property type="component" value="Unassembled WGS sequence"/>
</dbReference>
<organism evidence="8 9">
    <name type="scientific">Breoghania corrubedonensis</name>
    <dbReference type="NCBI Taxonomy" id="665038"/>
    <lineage>
        <taxon>Bacteria</taxon>
        <taxon>Pseudomonadati</taxon>
        <taxon>Pseudomonadota</taxon>
        <taxon>Alphaproteobacteria</taxon>
        <taxon>Hyphomicrobiales</taxon>
        <taxon>Stappiaceae</taxon>
        <taxon>Breoghania</taxon>
    </lineage>
</organism>
<dbReference type="PANTHER" id="PTHR12835">
    <property type="entry name" value="BIOTIN PROTEIN LIGASE"/>
    <property type="match status" value="1"/>
</dbReference>
<dbReference type="InterPro" id="IPR004408">
    <property type="entry name" value="Biotin_CoA_COase_ligase"/>
</dbReference>
<evidence type="ECO:0000259" key="7">
    <source>
        <dbReference type="PROSITE" id="PS51733"/>
    </source>
</evidence>
<dbReference type="Pfam" id="PF02237">
    <property type="entry name" value="BPL_C"/>
    <property type="match status" value="1"/>
</dbReference>
<protein>
    <recommendedName>
        <fullName evidence="5">biotin--[biotin carboxyl-carrier protein] ligase</fullName>
        <ecNumber evidence="5">6.3.4.15</ecNumber>
    </recommendedName>
</protein>
<dbReference type="InterPro" id="IPR045864">
    <property type="entry name" value="aa-tRNA-synth_II/BPL/LPL"/>
</dbReference>
<dbReference type="NCBIfam" id="TIGR00121">
    <property type="entry name" value="birA_ligase"/>
    <property type="match status" value="1"/>
</dbReference>
<dbReference type="SUPFAM" id="SSF55681">
    <property type="entry name" value="Class II aaRS and biotin synthetases"/>
    <property type="match status" value="1"/>
</dbReference>
<dbReference type="Gene3D" id="2.30.30.100">
    <property type="match status" value="1"/>
</dbReference>
<gene>
    <name evidence="8" type="ORF">C8N35_103309</name>
</gene>
<evidence type="ECO:0000256" key="2">
    <source>
        <dbReference type="ARBA" id="ARBA00022741"/>
    </source>
</evidence>
<evidence type="ECO:0000256" key="5">
    <source>
        <dbReference type="ARBA" id="ARBA00024227"/>
    </source>
</evidence>
<dbReference type="PANTHER" id="PTHR12835:SF5">
    <property type="entry name" value="BIOTIN--PROTEIN LIGASE"/>
    <property type="match status" value="1"/>
</dbReference>
<evidence type="ECO:0000256" key="6">
    <source>
        <dbReference type="ARBA" id="ARBA00047846"/>
    </source>
</evidence>
<dbReference type="InterPro" id="IPR004143">
    <property type="entry name" value="BPL_LPL_catalytic"/>
</dbReference>
<feature type="domain" description="BPL/LPL catalytic" evidence="7">
    <location>
        <begin position="1"/>
        <end position="103"/>
    </location>
</feature>
<dbReference type="GO" id="GO:0004077">
    <property type="term" value="F:biotin--[biotin carboxyl-carrier protein] ligase activity"/>
    <property type="evidence" value="ECO:0007669"/>
    <property type="project" value="UniProtKB-EC"/>
</dbReference>
<dbReference type="Gene3D" id="3.30.930.10">
    <property type="entry name" value="Bira Bifunctional Protein, Domain 2"/>
    <property type="match status" value="1"/>
</dbReference>
<dbReference type="GO" id="GO:0005524">
    <property type="term" value="F:ATP binding"/>
    <property type="evidence" value="ECO:0007669"/>
    <property type="project" value="UniProtKB-KW"/>
</dbReference>
<reference evidence="8 9" key="1">
    <citation type="submission" date="2018-04" db="EMBL/GenBank/DDBJ databases">
        <title>Genomic Encyclopedia of Archaeal and Bacterial Type Strains, Phase II (KMG-II): from individual species to whole genera.</title>
        <authorList>
            <person name="Goeker M."/>
        </authorList>
    </citation>
    <scope>NUCLEOTIDE SEQUENCE [LARGE SCALE GENOMIC DNA]</scope>
    <source>
        <strain evidence="8 9">DSM 23382</strain>
    </source>
</reference>
<accession>A0A2T5VBK2</accession>
<comment type="caution">
    <text evidence="8">The sequence shown here is derived from an EMBL/GenBank/DDBJ whole genome shotgun (WGS) entry which is preliminary data.</text>
</comment>
<dbReference type="SUPFAM" id="SSF50037">
    <property type="entry name" value="C-terminal domain of transcriptional repressors"/>
    <property type="match status" value="1"/>
</dbReference>
<dbReference type="EMBL" id="QAYG01000003">
    <property type="protein sequence ID" value="PTW61126.1"/>
    <property type="molecule type" value="Genomic_DNA"/>
</dbReference>
<dbReference type="InterPro" id="IPR003142">
    <property type="entry name" value="BPL_C"/>
</dbReference>